<proteinExistence type="inferred from homology"/>
<dbReference type="GO" id="GO:0005886">
    <property type="term" value="C:plasma membrane"/>
    <property type="evidence" value="ECO:0007669"/>
    <property type="project" value="UniProtKB-SubCell"/>
</dbReference>
<name>A0A0A3Z1B4_9GAMM</name>
<dbReference type="Pfam" id="PF25876">
    <property type="entry name" value="HH_MFP_RND"/>
    <property type="match status" value="1"/>
</dbReference>
<dbReference type="Gene3D" id="2.40.420.20">
    <property type="match status" value="1"/>
</dbReference>
<sequence>MNAKIASLSVGVIVIAVSLSLWMVMAARKAPPAAPPPAPRVGVVTLKTQPVTLTSELPGRTSAFRNAEVRPQVGGIVQKRLFNEGDEVKAQQPLYQIDPALYQAEYNRRSAALVRANAQLRTATLLMQRYRPLVESRVISRQAYDDAVAAQQQAQADVQAAEADRVTARINLVYTQVLSPIDGVIGRSAVTEGALVTAQQTGAVAAVQQIDPIYVDITQSSAQLLRLKSALTSGVLTPGEDQQSAAVTLTLEDGTHYAHPGKLQFSEISVDRSTGSVVLRAVFPNPQRLLLPGMFVRARLMDGMAAESGLLVPQRGVTRNPRGEATALVVESTGKVALRKLITERALGDRWLVSAGLAPGDRVIVEGGQMVRPGSQVTAVEWQPSPVTVSVKPEGQSEEASNG</sequence>
<dbReference type="InterPro" id="IPR058627">
    <property type="entry name" value="MdtA-like_C"/>
</dbReference>
<keyword evidence="8" id="KW-1185">Reference proteome</keyword>
<accession>A0A0A3Z1B4</accession>
<dbReference type="Pfam" id="PF25967">
    <property type="entry name" value="RND-MFP_C"/>
    <property type="match status" value="1"/>
</dbReference>
<dbReference type="Gene3D" id="2.40.30.170">
    <property type="match status" value="1"/>
</dbReference>
<dbReference type="Gene3D" id="2.40.50.100">
    <property type="match status" value="1"/>
</dbReference>
<feature type="domain" description="Multidrug resistance protein MdtA-like barrel-sandwich hybrid" evidence="4">
    <location>
        <begin position="65"/>
        <end position="207"/>
    </location>
</feature>
<dbReference type="PANTHER" id="PTHR30158:SF3">
    <property type="entry name" value="MULTIDRUG EFFLUX PUMP SUBUNIT ACRA-RELATED"/>
    <property type="match status" value="1"/>
</dbReference>
<dbReference type="PANTHER" id="PTHR30158">
    <property type="entry name" value="ACRA/E-RELATED COMPONENT OF DRUG EFFLUX TRANSPORTER"/>
    <property type="match status" value="1"/>
</dbReference>
<dbReference type="AlphaFoldDB" id="A0A0A3Z1B4"/>
<feature type="domain" description="Multidrug resistance protein MdtA-like C-terminal permuted SH3" evidence="6">
    <location>
        <begin position="310"/>
        <end position="369"/>
    </location>
</feature>
<dbReference type="EMBL" id="JRUQ01000039">
    <property type="protein sequence ID" value="KGT92887.1"/>
    <property type="molecule type" value="Genomic_DNA"/>
</dbReference>
<dbReference type="Pfam" id="PF25944">
    <property type="entry name" value="Beta-barrel_RND"/>
    <property type="match status" value="1"/>
</dbReference>
<protein>
    <submittedName>
        <fullName evidence="7">Hemolysin D</fullName>
    </submittedName>
</protein>
<dbReference type="GO" id="GO:0022857">
    <property type="term" value="F:transmembrane transporter activity"/>
    <property type="evidence" value="ECO:0007669"/>
    <property type="project" value="InterPro"/>
</dbReference>
<dbReference type="STRING" id="371042.NG99_13200"/>
<dbReference type="InterPro" id="IPR058624">
    <property type="entry name" value="MdtA-like_HH"/>
</dbReference>
<dbReference type="SUPFAM" id="SSF111369">
    <property type="entry name" value="HlyD-like secretion proteins"/>
    <property type="match status" value="1"/>
</dbReference>
<dbReference type="InterPro" id="IPR006143">
    <property type="entry name" value="RND_pump_MFP"/>
</dbReference>
<dbReference type="InterPro" id="IPR058626">
    <property type="entry name" value="MdtA-like_b-barrel"/>
</dbReference>
<gene>
    <name evidence="7" type="ORF">NG99_13200</name>
</gene>
<comment type="similarity">
    <text evidence="2">Belongs to the membrane fusion protein (MFP) (TC 8.A.1) family.</text>
</comment>
<feature type="domain" description="Multidrug resistance protein MdtA-like alpha-helical hairpin" evidence="3">
    <location>
        <begin position="107"/>
        <end position="175"/>
    </location>
</feature>
<dbReference type="Proteomes" id="UP000030351">
    <property type="component" value="Unassembled WGS sequence"/>
</dbReference>
<evidence type="ECO:0000259" key="5">
    <source>
        <dbReference type="Pfam" id="PF25944"/>
    </source>
</evidence>
<evidence type="ECO:0000313" key="8">
    <source>
        <dbReference type="Proteomes" id="UP000030351"/>
    </source>
</evidence>
<comment type="caution">
    <text evidence="7">The sequence shown here is derived from an EMBL/GenBank/DDBJ whole genome shotgun (WGS) entry which is preliminary data.</text>
</comment>
<dbReference type="FunFam" id="2.40.420.20:FF:000001">
    <property type="entry name" value="Efflux RND transporter periplasmic adaptor subunit"/>
    <property type="match status" value="1"/>
</dbReference>
<dbReference type="NCBIfam" id="TIGR01730">
    <property type="entry name" value="RND_mfp"/>
    <property type="match status" value="1"/>
</dbReference>
<reference evidence="7 8" key="1">
    <citation type="submission" date="2014-10" db="EMBL/GenBank/DDBJ databases">
        <title>Genome sequence of Erwinia typographi M043b.</title>
        <authorList>
            <person name="Chan K.-G."/>
            <person name="Tan W.-S."/>
        </authorList>
    </citation>
    <scope>NUCLEOTIDE SEQUENCE [LARGE SCALE GENOMIC DNA]</scope>
    <source>
        <strain evidence="7 8">M043b</strain>
    </source>
</reference>
<dbReference type="InterPro" id="IPR058625">
    <property type="entry name" value="MdtA-like_BSH"/>
</dbReference>
<evidence type="ECO:0000256" key="2">
    <source>
        <dbReference type="ARBA" id="ARBA00009477"/>
    </source>
</evidence>
<dbReference type="RefSeq" id="WP_034893430.1">
    <property type="nucleotide sequence ID" value="NZ_JRUQ01000039.1"/>
</dbReference>
<feature type="domain" description="Multidrug resistance protein MdtA-like beta-barrel" evidence="5">
    <location>
        <begin position="212"/>
        <end position="301"/>
    </location>
</feature>
<dbReference type="OrthoDB" id="9800613at2"/>
<evidence type="ECO:0000259" key="3">
    <source>
        <dbReference type="Pfam" id="PF25876"/>
    </source>
</evidence>
<dbReference type="GO" id="GO:0046677">
    <property type="term" value="P:response to antibiotic"/>
    <property type="evidence" value="ECO:0007669"/>
    <property type="project" value="TreeGrafter"/>
</dbReference>
<dbReference type="eggNOG" id="COG0845">
    <property type="taxonomic scope" value="Bacteria"/>
</dbReference>
<dbReference type="Pfam" id="PF25917">
    <property type="entry name" value="BSH_RND"/>
    <property type="match status" value="1"/>
</dbReference>
<evidence type="ECO:0000313" key="7">
    <source>
        <dbReference type="EMBL" id="KGT92887.1"/>
    </source>
</evidence>
<evidence type="ECO:0000259" key="6">
    <source>
        <dbReference type="Pfam" id="PF25967"/>
    </source>
</evidence>
<comment type="subcellular location">
    <subcellularLocation>
        <location evidence="1">Cell inner membrane</location>
        <topology evidence="1">Lipid-anchor</topology>
    </subcellularLocation>
</comment>
<organism evidence="7 8">
    <name type="scientific">Erwinia typographi</name>
    <dbReference type="NCBI Taxonomy" id="371042"/>
    <lineage>
        <taxon>Bacteria</taxon>
        <taxon>Pseudomonadati</taxon>
        <taxon>Pseudomonadota</taxon>
        <taxon>Gammaproteobacteria</taxon>
        <taxon>Enterobacterales</taxon>
        <taxon>Erwiniaceae</taxon>
        <taxon>Erwinia</taxon>
    </lineage>
</organism>
<evidence type="ECO:0000259" key="4">
    <source>
        <dbReference type="Pfam" id="PF25917"/>
    </source>
</evidence>
<evidence type="ECO:0000256" key="1">
    <source>
        <dbReference type="ARBA" id="ARBA00004519"/>
    </source>
</evidence>
<dbReference type="Gene3D" id="1.10.287.470">
    <property type="entry name" value="Helix hairpin bin"/>
    <property type="match status" value="1"/>
</dbReference>